<proteinExistence type="predicted"/>
<comment type="caution">
    <text evidence="9">The sequence shown here is derived from an EMBL/GenBank/DDBJ whole genome shotgun (WGS) entry which is preliminary data.</text>
</comment>
<keyword evidence="4" id="KW-0249">Electron transport</keyword>
<dbReference type="InterPro" id="IPR036909">
    <property type="entry name" value="Cyt_c-like_dom_sf"/>
</dbReference>
<name>A0A4R2RNH1_9RHOB</name>
<gene>
    <name evidence="9" type="ORF">EV663_108106</name>
</gene>
<dbReference type="Gene3D" id="1.10.760.10">
    <property type="entry name" value="Cytochrome c-like domain"/>
    <property type="match status" value="1"/>
</dbReference>
<dbReference type="OrthoDB" id="9779283at2"/>
<evidence type="ECO:0000256" key="5">
    <source>
        <dbReference type="ARBA" id="ARBA00023004"/>
    </source>
</evidence>
<dbReference type="PANTHER" id="PTHR11961">
    <property type="entry name" value="CYTOCHROME C"/>
    <property type="match status" value="1"/>
</dbReference>
<dbReference type="SUPFAM" id="SSF46626">
    <property type="entry name" value="Cytochrome c"/>
    <property type="match status" value="1"/>
</dbReference>
<accession>A0A4R2RNH1</accession>
<organism evidence="9 10">
    <name type="scientific">Rhodovulum bhavnagarense</name>
    <dbReference type="NCBI Taxonomy" id="992286"/>
    <lineage>
        <taxon>Bacteria</taxon>
        <taxon>Pseudomonadati</taxon>
        <taxon>Pseudomonadota</taxon>
        <taxon>Alphaproteobacteria</taxon>
        <taxon>Rhodobacterales</taxon>
        <taxon>Paracoccaceae</taxon>
        <taxon>Rhodovulum</taxon>
    </lineage>
</organism>
<dbReference type="GO" id="GO:0009055">
    <property type="term" value="F:electron transfer activity"/>
    <property type="evidence" value="ECO:0007669"/>
    <property type="project" value="InterPro"/>
</dbReference>
<keyword evidence="1" id="KW-0813">Transport</keyword>
<dbReference type="PRINTS" id="PR00604">
    <property type="entry name" value="CYTCHRMECIAB"/>
</dbReference>
<feature type="domain" description="Cytochrome c" evidence="8">
    <location>
        <begin position="71"/>
        <end position="170"/>
    </location>
</feature>
<evidence type="ECO:0000256" key="3">
    <source>
        <dbReference type="ARBA" id="ARBA00022723"/>
    </source>
</evidence>
<reference evidence="9 10" key="1">
    <citation type="submission" date="2019-03" db="EMBL/GenBank/DDBJ databases">
        <title>Genomic Encyclopedia of Type Strains, Phase IV (KMG-IV): sequencing the most valuable type-strain genomes for metagenomic binning, comparative biology and taxonomic classification.</title>
        <authorList>
            <person name="Goeker M."/>
        </authorList>
    </citation>
    <scope>NUCLEOTIDE SEQUENCE [LARGE SCALE GENOMIC DNA]</scope>
    <source>
        <strain evidence="9 10">DSM 24766</strain>
    </source>
</reference>
<evidence type="ECO:0000256" key="1">
    <source>
        <dbReference type="ARBA" id="ARBA00022448"/>
    </source>
</evidence>
<evidence type="ECO:0000313" key="9">
    <source>
        <dbReference type="EMBL" id="TCP60745.1"/>
    </source>
</evidence>
<evidence type="ECO:0000313" key="10">
    <source>
        <dbReference type="Proteomes" id="UP000295050"/>
    </source>
</evidence>
<keyword evidence="3 6" id="KW-0479">Metal-binding</keyword>
<dbReference type="GO" id="GO:0020037">
    <property type="term" value="F:heme binding"/>
    <property type="evidence" value="ECO:0007669"/>
    <property type="project" value="InterPro"/>
</dbReference>
<sequence length="171" mass="18032">MAKSPSFTKLAGASSGALLLLVLINIGGRALYERPVLDVPSYPPVDESEASAEPADEPVEEPSFEELLAQADPQAGERVFKECRACHKTEPGVHSVGPSLYGVVGRAVASFDDFRYSGALDGTGDAWTPAAIDAFITNPRAYAPGTAMSYNGLRDARDRANVIAYLESIGG</sequence>
<feature type="compositionally biased region" description="Acidic residues" evidence="7">
    <location>
        <begin position="46"/>
        <end position="63"/>
    </location>
</feature>
<keyword evidence="10" id="KW-1185">Reference proteome</keyword>
<dbReference type="EMBL" id="SLXU01000008">
    <property type="protein sequence ID" value="TCP60745.1"/>
    <property type="molecule type" value="Genomic_DNA"/>
</dbReference>
<evidence type="ECO:0000256" key="2">
    <source>
        <dbReference type="ARBA" id="ARBA00022617"/>
    </source>
</evidence>
<evidence type="ECO:0000256" key="4">
    <source>
        <dbReference type="ARBA" id="ARBA00022982"/>
    </source>
</evidence>
<dbReference type="RefSeq" id="WP_132951627.1">
    <property type="nucleotide sequence ID" value="NZ_SLXU01000008.1"/>
</dbReference>
<evidence type="ECO:0000259" key="8">
    <source>
        <dbReference type="PROSITE" id="PS51007"/>
    </source>
</evidence>
<feature type="region of interest" description="Disordered" evidence="7">
    <location>
        <begin position="42"/>
        <end position="63"/>
    </location>
</feature>
<evidence type="ECO:0000256" key="6">
    <source>
        <dbReference type="PROSITE-ProRule" id="PRU00433"/>
    </source>
</evidence>
<dbReference type="InterPro" id="IPR002327">
    <property type="entry name" value="Cyt_c_1A/1B"/>
</dbReference>
<protein>
    <submittedName>
        <fullName evidence="9">Cytochrome c</fullName>
    </submittedName>
</protein>
<keyword evidence="2 6" id="KW-0349">Heme</keyword>
<dbReference type="AlphaFoldDB" id="A0A4R2RNH1"/>
<dbReference type="PROSITE" id="PS51007">
    <property type="entry name" value="CYTC"/>
    <property type="match status" value="1"/>
</dbReference>
<evidence type="ECO:0000256" key="7">
    <source>
        <dbReference type="SAM" id="MobiDB-lite"/>
    </source>
</evidence>
<keyword evidence="5 6" id="KW-0408">Iron</keyword>
<dbReference type="Proteomes" id="UP000295050">
    <property type="component" value="Unassembled WGS sequence"/>
</dbReference>
<dbReference type="GO" id="GO:0046872">
    <property type="term" value="F:metal ion binding"/>
    <property type="evidence" value="ECO:0007669"/>
    <property type="project" value="UniProtKB-KW"/>
</dbReference>
<dbReference type="InterPro" id="IPR009056">
    <property type="entry name" value="Cyt_c-like_dom"/>
</dbReference>